<name>A0A1M7UQA8_9ACTN</name>
<dbReference type="RefSeq" id="WP_072920168.1">
    <property type="nucleotide sequence ID" value="NZ_FRDM01000025.1"/>
</dbReference>
<reference evidence="1 2" key="1">
    <citation type="submission" date="2016-12" db="EMBL/GenBank/DDBJ databases">
        <authorList>
            <person name="Song W.-J."/>
            <person name="Kurnit D.M."/>
        </authorList>
    </citation>
    <scope>NUCLEOTIDE SEQUENCE [LARGE SCALE GENOMIC DNA]</scope>
    <source>
        <strain evidence="1 2">DSM 43162</strain>
    </source>
</reference>
<sequence length="106" mass="11470">MTQSQVAARFEVSRRTVERYLARRRATGSLAASEQRHGPEPTVRRRLHAWLTARSDAPADATLAEHVAWFVAAGREPVSLASMSLAIAGLPPGPGMELTPGRRGGR</sequence>
<dbReference type="InterPro" id="IPR009057">
    <property type="entry name" value="Homeodomain-like_sf"/>
</dbReference>
<evidence type="ECO:0000313" key="2">
    <source>
        <dbReference type="Proteomes" id="UP000184428"/>
    </source>
</evidence>
<organism evidence="1 2">
    <name type="scientific">Geodermatophilus obscurus</name>
    <dbReference type="NCBI Taxonomy" id="1861"/>
    <lineage>
        <taxon>Bacteria</taxon>
        <taxon>Bacillati</taxon>
        <taxon>Actinomycetota</taxon>
        <taxon>Actinomycetes</taxon>
        <taxon>Geodermatophilales</taxon>
        <taxon>Geodermatophilaceae</taxon>
        <taxon>Geodermatophilus</taxon>
    </lineage>
</organism>
<accession>A0A1M7UQA8</accession>
<protein>
    <recommendedName>
        <fullName evidence="3">Homeodomain-like domain-containing protein</fullName>
    </recommendedName>
</protein>
<dbReference type="SUPFAM" id="SSF46689">
    <property type="entry name" value="Homeodomain-like"/>
    <property type="match status" value="1"/>
</dbReference>
<gene>
    <name evidence="1" type="ORF">SAMN05660350_03730</name>
</gene>
<evidence type="ECO:0008006" key="3">
    <source>
        <dbReference type="Google" id="ProtNLM"/>
    </source>
</evidence>
<proteinExistence type="predicted"/>
<dbReference type="Gene3D" id="1.10.10.60">
    <property type="entry name" value="Homeodomain-like"/>
    <property type="match status" value="1"/>
</dbReference>
<dbReference type="EMBL" id="FRDM01000025">
    <property type="protein sequence ID" value="SHN85223.1"/>
    <property type="molecule type" value="Genomic_DNA"/>
</dbReference>
<dbReference type="Proteomes" id="UP000184428">
    <property type="component" value="Unassembled WGS sequence"/>
</dbReference>
<evidence type="ECO:0000313" key="1">
    <source>
        <dbReference type="EMBL" id="SHN85223.1"/>
    </source>
</evidence>
<dbReference type="AlphaFoldDB" id="A0A1M7UQA8"/>